<evidence type="ECO:0000313" key="2">
    <source>
        <dbReference type="EMBL" id="SHO48497.1"/>
    </source>
</evidence>
<dbReference type="Proteomes" id="UP000184603">
    <property type="component" value="Unassembled WGS sequence"/>
</dbReference>
<dbReference type="AlphaFoldDB" id="A0A1M7Y771"/>
<evidence type="ECO:0008006" key="4">
    <source>
        <dbReference type="Google" id="ProtNLM"/>
    </source>
</evidence>
<gene>
    <name evidence="2" type="ORF">SAMN02745220_02332</name>
</gene>
<dbReference type="STRING" id="1121416.SAMN02745220_02332"/>
<reference evidence="2 3" key="1">
    <citation type="submission" date="2016-12" db="EMBL/GenBank/DDBJ databases">
        <authorList>
            <person name="Song W.-J."/>
            <person name="Kurnit D.M."/>
        </authorList>
    </citation>
    <scope>NUCLEOTIDE SEQUENCE [LARGE SCALE GENOMIC DNA]</scope>
    <source>
        <strain evidence="2 3">DSM 18488</strain>
    </source>
</reference>
<accession>A0A1M7Y771</accession>
<protein>
    <recommendedName>
        <fullName evidence="4">MJ0042 family finger-like domain-containing protein</fullName>
    </recommendedName>
</protein>
<name>A0A1M7Y771_9BACT</name>
<proteinExistence type="predicted"/>
<dbReference type="OrthoDB" id="5431088at2"/>
<evidence type="ECO:0000256" key="1">
    <source>
        <dbReference type="SAM" id="MobiDB-lite"/>
    </source>
</evidence>
<sequence>MNVSCPKCGKQLKLSDKFKESLRQLKPDQKARVKCIQCEEPFALDASMLNGNQAPAAPSGPQQVAAARPRRVGVKPPEPPDVSWLKEGVFDDQEVVEEIPLALILIPENCGAADVIKAVEALGYRAEVATSAEAAIEKMEFVNYSGVIQHSEFEPGGLKKSAFHAFMNAMSMTKRRYIFYVLIGKELHTLYDLEALAYSANIVVNEKDVTHFGTILRKAIPEYEALFGPLMEELRVLGR</sequence>
<keyword evidence="3" id="KW-1185">Reference proteome</keyword>
<dbReference type="EMBL" id="FRFE01000010">
    <property type="protein sequence ID" value="SHO48497.1"/>
    <property type="molecule type" value="Genomic_DNA"/>
</dbReference>
<organism evidence="2 3">
    <name type="scientific">Desulfopila aestuarii DSM 18488</name>
    <dbReference type="NCBI Taxonomy" id="1121416"/>
    <lineage>
        <taxon>Bacteria</taxon>
        <taxon>Pseudomonadati</taxon>
        <taxon>Thermodesulfobacteriota</taxon>
        <taxon>Desulfobulbia</taxon>
        <taxon>Desulfobulbales</taxon>
        <taxon>Desulfocapsaceae</taxon>
        <taxon>Desulfopila</taxon>
    </lineage>
</organism>
<feature type="region of interest" description="Disordered" evidence="1">
    <location>
        <begin position="50"/>
        <end position="78"/>
    </location>
</feature>
<dbReference type="RefSeq" id="WP_073613630.1">
    <property type="nucleotide sequence ID" value="NZ_FRFE01000010.1"/>
</dbReference>
<evidence type="ECO:0000313" key="3">
    <source>
        <dbReference type="Proteomes" id="UP000184603"/>
    </source>
</evidence>